<gene>
    <name evidence="3" type="ORF">SEMRO_308_G113650.1</name>
</gene>
<dbReference type="EMBL" id="CAICTM010000307">
    <property type="protein sequence ID" value="CAB9507494.1"/>
    <property type="molecule type" value="Genomic_DNA"/>
</dbReference>
<organism evidence="3 4">
    <name type="scientific">Seminavis robusta</name>
    <dbReference type="NCBI Taxonomy" id="568900"/>
    <lineage>
        <taxon>Eukaryota</taxon>
        <taxon>Sar</taxon>
        <taxon>Stramenopiles</taxon>
        <taxon>Ochrophyta</taxon>
        <taxon>Bacillariophyta</taxon>
        <taxon>Bacillariophyceae</taxon>
        <taxon>Bacillariophycidae</taxon>
        <taxon>Naviculales</taxon>
        <taxon>Naviculaceae</taxon>
        <taxon>Seminavis</taxon>
    </lineage>
</organism>
<evidence type="ECO:0000256" key="1">
    <source>
        <dbReference type="SAM" id="MobiDB-lite"/>
    </source>
</evidence>
<evidence type="ECO:0000313" key="4">
    <source>
        <dbReference type="Proteomes" id="UP001153069"/>
    </source>
</evidence>
<comment type="caution">
    <text evidence="3">The sequence shown here is derived from an EMBL/GenBank/DDBJ whole genome shotgun (WGS) entry which is preliminary data.</text>
</comment>
<dbReference type="AlphaFoldDB" id="A0A9N8DUV1"/>
<name>A0A9N8DUV1_9STRA</name>
<sequence length="282" mass="31214">MNPGAFTVAPGTDPQRTATFMPSFVGGGATSSSHVEGLPSSTNARNQSTTDDQATTPTSNNSGLAVANQVEENEEPTQIARPDHLHGKNRSISMTLMILVLIGSLLIIRAIVGSICGAGLCSNKDGDMETQAPTSFRYFVLEDIQNRIEKAFGPDYFPKNDEQQPTQPKFKALDWIVFEDPLQLDPDANNLLQRFIMILTYFQTSRESDWTDCGPSTTANDETCWIPDVFGSESLATRWLTGVHECQWAGVSYDGEKNITRFQLCEFFCNLFLHNHDPCTYP</sequence>
<evidence type="ECO:0000256" key="2">
    <source>
        <dbReference type="SAM" id="Phobius"/>
    </source>
</evidence>
<keyword evidence="4" id="KW-1185">Reference proteome</keyword>
<feature type="compositionally biased region" description="Polar residues" evidence="1">
    <location>
        <begin position="30"/>
        <end position="62"/>
    </location>
</feature>
<feature type="region of interest" description="Disordered" evidence="1">
    <location>
        <begin position="23"/>
        <end position="62"/>
    </location>
</feature>
<keyword evidence="2" id="KW-0812">Transmembrane</keyword>
<reference evidence="3" key="1">
    <citation type="submission" date="2020-06" db="EMBL/GenBank/DDBJ databases">
        <authorList>
            <consortium name="Plant Systems Biology data submission"/>
        </authorList>
    </citation>
    <scope>NUCLEOTIDE SEQUENCE</scope>
    <source>
        <strain evidence="3">D6</strain>
    </source>
</reference>
<dbReference type="Proteomes" id="UP001153069">
    <property type="component" value="Unassembled WGS sequence"/>
</dbReference>
<dbReference type="OrthoDB" id="56596at2759"/>
<accession>A0A9N8DUV1</accession>
<keyword evidence="2" id="KW-1133">Transmembrane helix</keyword>
<proteinExistence type="predicted"/>
<keyword evidence="2" id="KW-0472">Membrane</keyword>
<feature type="transmembrane region" description="Helical" evidence="2">
    <location>
        <begin position="96"/>
        <end position="120"/>
    </location>
</feature>
<evidence type="ECO:0000313" key="3">
    <source>
        <dbReference type="EMBL" id="CAB9507494.1"/>
    </source>
</evidence>
<protein>
    <submittedName>
        <fullName evidence="3">Leucine Rich Repeat</fullName>
    </submittedName>
</protein>